<feature type="compositionally biased region" description="Basic and acidic residues" evidence="2">
    <location>
        <begin position="961"/>
        <end position="985"/>
    </location>
</feature>
<sequence length="985" mass="108604">MNYTSPAAVARIPPASPAVSNASTIRPRVGISTNRPVPQTIAGFSPDFFYAPHPDAKAIFSTERGTRPKRCLPNPLPARVLHSSMELDVKARADQLRNDFPTVVRSISMPKKWGDLHEYFDAVDLYEESPLFCWHVIVSLAQKNNQMQAVFAHAVKQWVMEWMSAHRDQVLNSPLNADLFSMFWPDERASFDEITPAEKQSVRIDLENERVKLFQELNHPGAANLPVQVLHRVQEQVPNFAASPSQARVLPVQIHPVSVPNLSHRQGHITYDNFMQNQGQRHNGAGFNATTLPGRPVNHRYTGPTRPRRMSNDVLRNVSNYQNDMRFNNRPTNGQGFMDPAMRTPVRQHVEPIYINTGSGSFGSSSPQTHGIVNLPAIGEIGPDPFRVWYDENAGPPPAGTIREMWQNEPRAYFPPNKLHCTWFYHGEPKKHSGFDPDRSDRTAYVNNVPTDYFTSHQLKEDMATCGTVESIHYMNNGLFVTGSALVMFLEKEAVDKAIKKFHTTQLNSSVLSVRPYERGSRDPSDSHHSPGSYTHRRVGSYGRNEGHRHRGHRYSSTRGSSGSFSHVTAGYEYKNVRNELNNETRHDRSLNDGNMATPIRASMAEIAQHTTALNRNFSNGMLSSIENIPRSDRRWSGPETRPDNNRSKKTANKENSPTKSSTVGSRNNSQGFKKPEDNRASTHNTSNMGKGINISDNTTSSTKGNDAHFGGPFNAPISTQASSRGLNPEITQRRQEPNVKDPNTLPLGRGEALSLGISSTGMSSSGSSASHTASSNNTSSAPSMSRETSITTPCMSRETSTSSQQLNNLSQDFSKQLVKHDSQSTVKTTAPSSKKHSSANTSDSDNNTARTPKLVGGQKSDGQAVDNVQKFQPRKKNNNKHKTSVSASSSTQGGECSSVPTNLEAGKSFVNGSKTSGDDKGTESTALLKSQVDQSGSSSSRTTSESGQKGKKKTTNGIARDGHHKNWQDGKERAYYAKEVDVLS</sequence>
<dbReference type="Gene3D" id="3.30.70.330">
    <property type="match status" value="1"/>
</dbReference>
<feature type="region of interest" description="Disordered" evidence="2">
    <location>
        <begin position="287"/>
        <end position="311"/>
    </location>
</feature>
<keyword evidence="1" id="KW-0694">RNA-binding</keyword>
<feature type="region of interest" description="Disordered" evidence="2">
    <location>
        <begin position="513"/>
        <end position="567"/>
    </location>
</feature>
<dbReference type="GO" id="GO:0003723">
    <property type="term" value="F:RNA binding"/>
    <property type="evidence" value="ECO:0007669"/>
    <property type="project" value="UniProtKB-UniRule"/>
</dbReference>
<feature type="compositionally biased region" description="Polar residues" evidence="2">
    <location>
        <begin position="682"/>
        <end position="705"/>
    </location>
</feature>
<dbReference type="OMA" id="VESIHYM"/>
<feature type="domain" description="RRM" evidence="3">
    <location>
        <begin position="442"/>
        <end position="519"/>
    </location>
</feature>
<dbReference type="Proteomes" id="UP000016922">
    <property type="component" value="Unassembled WGS sequence"/>
</dbReference>
<dbReference type="CDD" id="cd00590">
    <property type="entry name" value="RRM_SF"/>
    <property type="match status" value="1"/>
</dbReference>
<dbReference type="PROSITE" id="PS50102">
    <property type="entry name" value="RRM"/>
    <property type="match status" value="1"/>
</dbReference>
<feature type="compositionally biased region" description="Basic and acidic residues" evidence="2">
    <location>
        <begin position="516"/>
        <end position="529"/>
    </location>
</feature>
<dbReference type="HOGENOM" id="CLU_302683_0_0_1"/>
<feature type="compositionally biased region" description="Polar residues" evidence="2">
    <location>
        <begin position="654"/>
        <end position="672"/>
    </location>
</feature>
<dbReference type="SMART" id="SM00360">
    <property type="entry name" value="RRM"/>
    <property type="match status" value="1"/>
</dbReference>
<accession>S3CN10</accession>
<dbReference type="KEGG" id="glz:GLAREA_02507"/>
<evidence type="ECO:0000313" key="4">
    <source>
        <dbReference type="EMBL" id="EPE26594.1"/>
    </source>
</evidence>
<dbReference type="eggNOG" id="ENOG502QPW5">
    <property type="taxonomic scope" value="Eukaryota"/>
</dbReference>
<proteinExistence type="predicted"/>
<dbReference type="AlphaFoldDB" id="S3CN10"/>
<dbReference type="InterPro" id="IPR000504">
    <property type="entry name" value="RRM_dom"/>
</dbReference>
<feature type="compositionally biased region" description="Polar residues" evidence="2">
    <location>
        <begin position="924"/>
        <end position="935"/>
    </location>
</feature>
<dbReference type="GeneID" id="19461564"/>
<dbReference type="RefSeq" id="XP_008085784.1">
    <property type="nucleotide sequence ID" value="XM_008087593.1"/>
</dbReference>
<dbReference type="OrthoDB" id="3941926at2759"/>
<reference evidence="4 5" key="1">
    <citation type="journal article" date="2013" name="BMC Genomics">
        <title>Genomics-driven discovery of the pneumocandin biosynthetic gene cluster in the fungus Glarea lozoyensis.</title>
        <authorList>
            <person name="Chen L."/>
            <person name="Yue Q."/>
            <person name="Zhang X."/>
            <person name="Xiang M."/>
            <person name="Wang C."/>
            <person name="Li S."/>
            <person name="Che Y."/>
            <person name="Ortiz-Lopez F.J."/>
            <person name="Bills G.F."/>
            <person name="Liu X."/>
            <person name="An Z."/>
        </authorList>
    </citation>
    <scope>NUCLEOTIDE SEQUENCE [LARGE SCALE GENOMIC DNA]</scope>
    <source>
        <strain evidence="5">ATCC 20868 / MF5171</strain>
    </source>
</reference>
<dbReference type="EMBL" id="KE145370">
    <property type="protein sequence ID" value="EPE26594.1"/>
    <property type="molecule type" value="Genomic_DNA"/>
</dbReference>
<feature type="compositionally biased region" description="Low complexity" evidence="2">
    <location>
        <begin position="936"/>
        <end position="948"/>
    </location>
</feature>
<gene>
    <name evidence="4" type="ORF">GLAREA_02507</name>
</gene>
<evidence type="ECO:0000256" key="2">
    <source>
        <dbReference type="SAM" id="MobiDB-lite"/>
    </source>
</evidence>
<evidence type="ECO:0000256" key="1">
    <source>
        <dbReference type="PROSITE-ProRule" id="PRU00176"/>
    </source>
</evidence>
<organism evidence="4 5">
    <name type="scientific">Glarea lozoyensis (strain ATCC 20868 / MF5171)</name>
    <dbReference type="NCBI Taxonomy" id="1116229"/>
    <lineage>
        <taxon>Eukaryota</taxon>
        <taxon>Fungi</taxon>
        <taxon>Dikarya</taxon>
        <taxon>Ascomycota</taxon>
        <taxon>Pezizomycotina</taxon>
        <taxon>Leotiomycetes</taxon>
        <taxon>Helotiales</taxon>
        <taxon>Helotiaceae</taxon>
        <taxon>Glarea</taxon>
    </lineage>
</organism>
<keyword evidence="5" id="KW-1185">Reference proteome</keyword>
<feature type="compositionally biased region" description="Low complexity" evidence="2">
    <location>
        <begin position="759"/>
        <end position="786"/>
    </location>
</feature>
<feature type="compositionally biased region" description="Polar residues" evidence="2">
    <location>
        <begin position="787"/>
        <end position="799"/>
    </location>
</feature>
<feature type="compositionally biased region" description="Basic residues" evidence="2">
    <location>
        <begin position="547"/>
        <end position="556"/>
    </location>
</feature>
<feature type="compositionally biased region" description="Low complexity" evidence="2">
    <location>
        <begin position="800"/>
        <end position="812"/>
    </location>
</feature>
<feature type="compositionally biased region" description="Low complexity" evidence="2">
    <location>
        <begin position="839"/>
        <end position="850"/>
    </location>
</feature>
<feature type="compositionally biased region" description="Polar residues" evidence="2">
    <location>
        <begin position="717"/>
        <end position="726"/>
    </location>
</feature>
<feature type="compositionally biased region" description="Basic and acidic residues" evidence="2">
    <location>
        <begin position="630"/>
        <end position="647"/>
    </location>
</feature>
<name>S3CN10_GLAL2</name>
<feature type="region of interest" description="Disordered" evidence="2">
    <location>
        <begin position="629"/>
        <end position="985"/>
    </location>
</feature>
<protein>
    <submittedName>
        <fullName evidence="4">RNA-binding, RBD</fullName>
    </submittedName>
</protein>
<evidence type="ECO:0000313" key="5">
    <source>
        <dbReference type="Proteomes" id="UP000016922"/>
    </source>
</evidence>
<feature type="compositionally biased region" description="Basic residues" evidence="2">
    <location>
        <begin position="873"/>
        <end position="884"/>
    </location>
</feature>
<feature type="compositionally biased region" description="Polar residues" evidence="2">
    <location>
        <begin position="885"/>
        <end position="902"/>
    </location>
</feature>
<dbReference type="Pfam" id="PF00076">
    <property type="entry name" value="RRM_1"/>
    <property type="match status" value="1"/>
</dbReference>
<dbReference type="InterPro" id="IPR012677">
    <property type="entry name" value="Nucleotide-bd_a/b_plait_sf"/>
</dbReference>
<evidence type="ECO:0000259" key="3">
    <source>
        <dbReference type="PROSITE" id="PS50102"/>
    </source>
</evidence>
<feature type="compositionally biased region" description="Low complexity" evidence="2">
    <location>
        <begin position="557"/>
        <end position="567"/>
    </location>
</feature>
<feature type="compositionally biased region" description="Polar residues" evidence="2">
    <location>
        <begin position="824"/>
        <end position="833"/>
    </location>
</feature>
<dbReference type="InterPro" id="IPR035979">
    <property type="entry name" value="RBD_domain_sf"/>
</dbReference>
<dbReference type="SUPFAM" id="SSF54928">
    <property type="entry name" value="RNA-binding domain, RBD"/>
    <property type="match status" value="1"/>
</dbReference>